<reference evidence="2 3" key="1">
    <citation type="submission" date="2020-03" db="EMBL/GenBank/DDBJ databases">
        <title>Draft genome of Streptomyces sp. ventii, isolated from the Axial Seamount in the Pacific Ocean, and resequencing of the two type strains Streptomyces lonarensis strain NCL 716 and Streptomyces bohaiensis strain 11A07.</title>
        <authorList>
            <person name="Loughran R.M."/>
            <person name="Pfannmuller K.M."/>
            <person name="Wasson B.J."/>
            <person name="Deadmond M.C."/>
            <person name="Paddock B.E."/>
            <person name="Koyack M.J."/>
            <person name="Gallegos D.A."/>
            <person name="Mitchell E.A."/>
            <person name="Ushijima B."/>
            <person name="Saw J.H."/>
            <person name="Mcphail K.L."/>
            <person name="Videau P."/>
        </authorList>
    </citation>
    <scope>NUCLEOTIDE SEQUENCE [LARGE SCALE GENOMIC DNA]</scope>
    <source>
        <strain evidence="2 3">NCL716</strain>
    </source>
</reference>
<dbReference type="InterPro" id="IPR032557">
    <property type="entry name" value="DUF4935"/>
</dbReference>
<dbReference type="Proteomes" id="UP000578686">
    <property type="component" value="Unassembled WGS sequence"/>
</dbReference>
<evidence type="ECO:0000313" key="2">
    <source>
        <dbReference type="EMBL" id="NJQ04534.1"/>
    </source>
</evidence>
<organism evidence="2 3">
    <name type="scientific">Streptomyces lonarensis</name>
    <dbReference type="NCBI Taxonomy" id="700599"/>
    <lineage>
        <taxon>Bacteria</taxon>
        <taxon>Bacillati</taxon>
        <taxon>Actinomycetota</taxon>
        <taxon>Actinomycetes</taxon>
        <taxon>Kitasatosporales</taxon>
        <taxon>Streptomycetaceae</taxon>
        <taxon>Streptomyces</taxon>
    </lineage>
</organism>
<evidence type="ECO:0000313" key="3">
    <source>
        <dbReference type="Proteomes" id="UP000578686"/>
    </source>
</evidence>
<feature type="domain" description="DUF4935" evidence="1">
    <location>
        <begin position="15"/>
        <end position="178"/>
    </location>
</feature>
<comment type="caution">
    <text evidence="2">The sequence shown here is derived from an EMBL/GenBank/DDBJ whole genome shotgun (WGS) entry which is preliminary data.</text>
</comment>
<dbReference type="AlphaFoldDB" id="A0A7X6CY38"/>
<keyword evidence="3" id="KW-1185">Reference proteome</keyword>
<name>A0A7X6CY38_9ACTN</name>
<dbReference type="EMBL" id="JAAVJD010000009">
    <property type="protein sequence ID" value="NJQ04534.1"/>
    <property type="molecule type" value="Genomic_DNA"/>
</dbReference>
<dbReference type="Pfam" id="PF16289">
    <property type="entry name" value="PIN_12"/>
    <property type="match status" value="1"/>
</dbReference>
<accession>A0A7X6CY38</accession>
<sequence>MTTSNHHVSAPESILILDTNVLATLPRSSPLWEILRAINATSTIRVAIPEMCLMELLSRRRREYESVFDNATKAFSALYALQFSPEDGMAHWPAVAGSESHTEKWEYLYRDSLDIIPLTRHAAVEALRREADRRRPARSSGKSATGSRDAAIWLTVLEAARDNPSSVIYFASKNSKDFGIGGGLHPELASEVEAAGGRVEYVEKLEHALAKVSTREECRLTAEQLLARLQDASCIQEILRYIDNSYDQSFVHAAAVGITDDGVAFYWTPKVSLSVEDIEVIACSDEISYSIRPSEESSGSLIHSVTATVIALGSAIDSVNRWGAGREAIAFAIDVRVIIGPSSVSVASSNEPRRFEPSEESRAAVFFMTSGPDPLLHYR</sequence>
<evidence type="ECO:0000259" key="1">
    <source>
        <dbReference type="Pfam" id="PF16289"/>
    </source>
</evidence>
<gene>
    <name evidence="2" type="ORF">HCN56_02785</name>
</gene>
<proteinExistence type="predicted"/>
<protein>
    <submittedName>
        <fullName evidence="2">DUF4935 domain-containing protein</fullName>
    </submittedName>
</protein>